<name>A0A6G0VZR7_APHCR</name>
<proteinExistence type="predicted"/>
<accession>A0A6G0VZR7</accession>
<sequence length="60" mass="7042">PDAKELKKPIVLLQGIGLGIWSNLDSIKNIYNKIFGKEKKMDLNRVFSYLQKEEEDYKNQ</sequence>
<protein>
    <submittedName>
        <fullName evidence="1">Uncharacterized protein</fullName>
    </submittedName>
</protein>
<dbReference type="Proteomes" id="UP000478052">
    <property type="component" value="Unassembled WGS sequence"/>
</dbReference>
<evidence type="ECO:0000313" key="2">
    <source>
        <dbReference type="Proteomes" id="UP000478052"/>
    </source>
</evidence>
<reference evidence="1 2" key="1">
    <citation type="submission" date="2019-08" db="EMBL/GenBank/DDBJ databases">
        <title>Whole genome of Aphis craccivora.</title>
        <authorList>
            <person name="Voronova N.V."/>
            <person name="Shulinski R.S."/>
            <person name="Bandarenka Y.V."/>
            <person name="Zhorov D.G."/>
            <person name="Warner D."/>
        </authorList>
    </citation>
    <scope>NUCLEOTIDE SEQUENCE [LARGE SCALE GENOMIC DNA]</scope>
    <source>
        <strain evidence="1">180601</strain>
        <tissue evidence="1">Whole Body</tissue>
    </source>
</reference>
<dbReference type="EMBL" id="VUJU01010108">
    <property type="protein sequence ID" value="KAF0715828.1"/>
    <property type="molecule type" value="Genomic_DNA"/>
</dbReference>
<feature type="non-terminal residue" evidence="1">
    <location>
        <position position="1"/>
    </location>
</feature>
<evidence type="ECO:0000313" key="1">
    <source>
        <dbReference type="EMBL" id="KAF0715828.1"/>
    </source>
</evidence>
<keyword evidence="2" id="KW-1185">Reference proteome</keyword>
<organism evidence="1 2">
    <name type="scientific">Aphis craccivora</name>
    <name type="common">Cowpea aphid</name>
    <dbReference type="NCBI Taxonomy" id="307492"/>
    <lineage>
        <taxon>Eukaryota</taxon>
        <taxon>Metazoa</taxon>
        <taxon>Ecdysozoa</taxon>
        <taxon>Arthropoda</taxon>
        <taxon>Hexapoda</taxon>
        <taxon>Insecta</taxon>
        <taxon>Pterygota</taxon>
        <taxon>Neoptera</taxon>
        <taxon>Paraneoptera</taxon>
        <taxon>Hemiptera</taxon>
        <taxon>Sternorrhyncha</taxon>
        <taxon>Aphidomorpha</taxon>
        <taxon>Aphidoidea</taxon>
        <taxon>Aphididae</taxon>
        <taxon>Aphidini</taxon>
        <taxon>Aphis</taxon>
        <taxon>Aphis</taxon>
    </lineage>
</organism>
<comment type="caution">
    <text evidence="1">The sequence shown here is derived from an EMBL/GenBank/DDBJ whole genome shotgun (WGS) entry which is preliminary data.</text>
</comment>
<gene>
    <name evidence="1" type="ORF">FWK35_00035839</name>
</gene>
<dbReference type="AlphaFoldDB" id="A0A6G0VZR7"/>